<name>A0A7H9B183_ZYGMR</name>
<accession>A0A7H9B183</accession>
<keyword evidence="3" id="KW-1185">Reference proteome</keyword>
<dbReference type="OrthoDB" id="4207519at2759"/>
<evidence type="ECO:0000313" key="3">
    <source>
        <dbReference type="Proteomes" id="UP000509704"/>
    </source>
</evidence>
<evidence type="ECO:0000256" key="1">
    <source>
        <dbReference type="SAM" id="MobiDB-lite"/>
    </source>
</evidence>
<feature type="region of interest" description="Disordered" evidence="1">
    <location>
        <begin position="1"/>
        <end position="100"/>
    </location>
</feature>
<feature type="region of interest" description="Disordered" evidence="1">
    <location>
        <begin position="639"/>
        <end position="658"/>
    </location>
</feature>
<sequence length="717" mass="81368">MAIENAADRVLKLPLGSPFNTNEPQDHDHSHDDQHDHHGADLDSQRQHQHSHDQEDSEQYDTVSLSESVPPAFGGVTDDSLVHNGTEGEKNTPVKKHQDSSLTAAAAAAVASIQDVWSENFNEPLPTNKEERIQQALEFMNSEKQAHGSDKNIKKHSIRQIALFFQVPKSTLYDRLKSKSNDLNANSIIKLLPPHNSSPKPHALSASRSHQQQMKLSIEKEDILLSEVRNLSHAYGNTLNYTQIREFIMSFVNGISLGKKWIHNFTRRHDEFIVYGTYNSRFNVKMKRSKSCRCDFDYLWRCFIPLLQEKIRSLPQDKPFYYITRTCIHQSSMSSVFTCFEIIPNEMSIKSIMPPKLLIFPDYFGKIYLHQNQYQNRSKMINDNNNNNSSNNDIDNNENKNDGENDMRNSHGNENNEESNGREEFKQNSLHSDMNNNNSNNSNSNNDNNINENNLPEELSDHSSRINKQEKKYGHFKIDKLNEAFAKIYAECCQSASNSEIPFVVFEGFDDRYNWNALFCKDMVQTDRFLSLPWNQQLFQQNVSTSLRGVIDATTESSSIAAIESSSYETDLTDENLSLDIFEQEFQHIINLHTELLNSNEAHEHDSVQLNDLNVFEPALHAAAAAAAAAAATSSSTASLNTDIEPQHGSFGKTSQQSRMENVTSANIFENSTISQLQDVISMIDNNESQLYGDLVNSNSKTTLMTIFNKIKGIVPQ</sequence>
<dbReference type="GeneID" id="59236122"/>
<organism evidence="2 3">
    <name type="scientific">Zygotorulaspora mrakii</name>
    <name type="common">Zygosaccharomyces mrakii</name>
    <dbReference type="NCBI Taxonomy" id="42260"/>
    <lineage>
        <taxon>Eukaryota</taxon>
        <taxon>Fungi</taxon>
        <taxon>Dikarya</taxon>
        <taxon>Ascomycota</taxon>
        <taxon>Saccharomycotina</taxon>
        <taxon>Saccharomycetes</taxon>
        <taxon>Saccharomycetales</taxon>
        <taxon>Saccharomycetaceae</taxon>
        <taxon>Zygotorulaspora</taxon>
    </lineage>
</organism>
<feature type="compositionally biased region" description="Low complexity" evidence="1">
    <location>
        <begin position="379"/>
        <end position="394"/>
    </location>
</feature>
<feature type="compositionally biased region" description="Basic and acidic residues" evidence="1">
    <location>
        <begin position="86"/>
        <end position="99"/>
    </location>
</feature>
<feature type="compositionally biased region" description="Basic and acidic residues" evidence="1">
    <location>
        <begin position="397"/>
        <end position="411"/>
    </location>
</feature>
<reference evidence="2 3" key="1">
    <citation type="submission" date="2020-07" db="EMBL/GenBank/DDBJ databases">
        <title>The yeast mating-type switching endonuclease HO is a domesticated member of an unorthodox homing genetic element family.</title>
        <authorList>
            <person name="Coughlan A.Y."/>
            <person name="Lombardi L."/>
            <person name="Braun-Galleani S."/>
            <person name="Martos A.R."/>
            <person name="Galeote V."/>
            <person name="Bigey F."/>
            <person name="Dequin S."/>
            <person name="Byrne K.P."/>
            <person name="Wolfe K.H."/>
        </authorList>
    </citation>
    <scope>NUCLEOTIDE SEQUENCE [LARGE SCALE GENOMIC DNA]</scope>
    <source>
        <strain evidence="2 3">NRRL Y-6702</strain>
    </source>
</reference>
<evidence type="ECO:0000313" key="2">
    <source>
        <dbReference type="EMBL" id="QLG72398.1"/>
    </source>
</evidence>
<gene>
    <name evidence="2" type="ORF">HG535_0D01060</name>
</gene>
<dbReference type="RefSeq" id="XP_037144126.1">
    <property type="nucleotide sequence ID" value="XM_037288231.1"/>
</dbReference>
<dbReference type="Proteomes" id="UP000509704">
    <property type="component" value="Chromosome 4"/>
</dbReference>
<dbReference type="EMBL" id="CP058607">
    <property type="protein sequence ID" value="QLG72398.1"/>
    <property type="molecule type" value="Genomic_DNA"/>
</dbReference>
<feature type="compositionally biased region" description="Basic and acidic residues" evidence="1">
    <location>
        <begin position="24"/>
        <end position="54"/>
    </location>
</feature>
<protein>
    <submittedName>
        <fullName evidence="2">Uncharacterized protein</fullName>
    </submittedName>
</protein>
<feature type="region of interest" description="Disordered" evidence="1">
    <location>
        <begin position="379"/>
        <end position="465"/>
    </location>
</feature>
<dbReference type="AlphaFoldDB" id="A0A7H9B183"/>
<proteinExistence type="predicted"/>
<feature type="compositionally biased region" description="Basic and acidic residues" evidence="1">
    <location>
        <begin position="1"/>
        <end position="11"/>
    </location>
</feature>
<feature type="compositionally biased region" description="Low complexity" evidence="1">
    <location>
        <begin position="428"/>
        <end position="454"/>
    </location>
</feature>
<dbReference type="KEGG" id="zmk:HG535_0D01060"/>